<comment type="subcellular location">
    <subcellularLocation>
        <location evidence="1">Nucleus</location>
    </subcellularLocation>
</comment>
<evidence type="ECO:0000256" key="1">
    <source>
        <dbReference type="ARBA" id="ARBA00004123"/>
    </source>
</evidence>
<evidence type="ECO:0000256" key="4">
    <source>
        <dbReference type="ARBA" id="ARBA00023163"/>
    </source>
</evidence>
<evidence type="ECO:0000313" key="7">
    <source>
        <dbReference type="Proteomes" id="UP000596276"/>
    </source>
</evidence>
<dbReference type="PANTHER" id="PTHR31001:SF50">
    <property type="entry name" value="ZN(II)2CYS6 TRANSCRIPTION FACTOR (EUROFUNG)"/>
    <property type="match status" value="1"/>
</dbReference>
<dbReference type="GO" id="GO:0005634">
    <property type="term" value="C:nucleus"/>
    <property type="evidence" value="ECO:0007669"/>
    <property type="project" value="UniProtKB-SubCell"/>
</dbReference>
<organism evidence="6 7">
    <name type="scientific">Aspergillus flavus (strain ATCC 200026 / FGSC A1120 / IAM 13836 / NRRL 3357 / JCM 12722 / SRRC 167)</name>
    <dbReference type="NCBI Taxonomy" id="332952"/>
    <lineage>
        <taxon>Eukaryota</taxon>
        <taxon>Fungi</taxon>
        <taxon>Dikarya</taxon>
        <taxon>Ascomycota</taxon>
        <taxon>Pezizomycotina</taxon>
        <taxon>Eurotiomycetes</taxon>
        <taxon>Eurotiomycetidae</taxon>
        <taxon>Eurotiales</taxon>
        <taxon>Aspergillaceae</taxon>
        <taxon>Aspergillus</taxon>
        <taxon>Aspergillus subgen. Circumdati</taxon>
    </lineage>
</organism>
<dbReference type="CDD" id="cd12148">
    <property type="entry name" value="fungal_TF_MHR"/>
    <property type="match status" value="1"/>
</dbReference>
<evidence type="ECO:0000256" key="2">
    <source>
        <dbReference type="ARBA" id="ARBA00022723"/>
    </source>
</evidence>
<keyword evidence="3" id="KW-0805">Transcription regulation</keyword>
<keyword evidence="5" id="KW-0539">Nucleus</keyword>
<dbReference type="Proteomes" id="UP000596276">
    <property type="component" value="Chromosome 6"/>
</dbReference>
<dbReference type="EMBL" id="CP044623">
    <property type="protein sequence ID" value="QRD94631.1"/>
    <property type="molecule type" value="Genomic_DNA"/>
</dbReference>
<dbReference type="InterPro" id="IPR050613">
    <property type="entry name" value="Sec_Metabolite_Reg"/>
</dbReference>
<sequence>MTLYQPHVAAIVATRKRFDVARPSHVRAASSPLRGRAYLALEESRGDPVSAASSVAAASQDASALSNPPLAAKNARRVEDEHGRLIVERGSTQYVTHEALISLGNQWPIYPLDSQSSELHAIGTLITESCYDTKLPLNINDSDLSTESSAPPDERIEFTESTFCLIHGEMTVLYRRSFLNAHPSNSEGHPSHLLDNRLRQFEESRTHLQNRYFQYWDTSIPVQWGTMTTRMPLIGISPDDPKRDQLLLTAIGVVEVAYLLETDPQTVRWAWLFERYPQWHAVVFVLTKLCGRGQSVETERAWTVLQKAIERWTRRECQKGGITLKTVHHFLAKAAVVGLGRTGSGSY</sequence>
<evidence type="ECO:0000256" key="3">
    <source>
        <dbReference type="ARBA" id="ARBA00023015"/>
    </source>
</evidence>
<proteinExistence type="predicted"/>
<keyword evidence="2" id="KW-0479">Metal-binding</keyword>
<gene>
    <name evidence="6" type="ORF">F9C07_2247356</name>
</gene>
<protein>
    <recommendedName>
        <fullName evidence="8">C6 transcription factor</fullName>
    </recommendedName>
</protein>
<dbReference type="VEuPathDB" id="FungiDB:F9C07_2247356"/>
<dbReference type="PANTHER" id="PTHR31001">
    <property type="entry name" value="UNCHARACTERIZED TRANSCRIPTIONAL REGULATORY PROTEIN"/>
    <property type="match status" value="1"/>
</dbReference>
<dbReference type="GO" id="GO:0046872">
    <property type="term" value="F:metal ion binding"/>
    <property type="evidence" value="ECO:0007669"/>
    <property type="project" value="UniProtKB-KW"/>
</dbReference>
<accession>A0A7U2R3E1</accession>
<keyword evidence="4" id="KW-0804">Transcription</keyword>
<keyword evidence="7" id="KW-1185">Reference proteome</keyword>
<dbReference type="AlphaFoldDB" id="A0A7U2R3E1"/>
<evidence type="ECO:0000256" key="5">
    <source>
        <dbReference type="ARBA" id="ARBA00023242"/>
    </source>
</evidence>
<name>A0A7U2R3E1_ASPFN</name>
<dbReference type="VEuPathDB" id="FungiDB:AFLA_010157"/>
<evidence type="ECO:0000313" key="6">
    <source>
        <dbReference type="EMBL" id="QRD94631.1"/>
    </source>
</evidence>
<evidence type="ECO:0008006" key="8">
    <source>
        <dbReference type="Google" id="ProtNLM"/>
    </source>
</evidence>
<reference evidence="7" key="1">
    <citation type="journal article" date="2021" name="G3 (Bethesda)">
        <title>Chromosome assembled and annotated genome sequence of Aspergillus flavus NRRL 3357.</title>
        <authorList>
            <person name="Skerker J.M."/>
            <person name="Pianalto K.M."/>
            <person name="Mondo S.J."/>
            <person name="Yang K."/>
            <person name="Arkin A.P."/>
            <person name="Keller N.P."/>
            <person name="Grigoriev I.V."/>
            <person name="Louise Glass N.L."/>
        </authorList>
    </citation>
    <scope>NUCLEOTIDE SEQUENCE [LARGE SCALE GENOMIC DNA]</scope>
    <source>
        <strain evidence="7">ATCC 200026 / FGSC A1120 / IAM 13836 / NRRL 3357 / JCM 12722 / SRRC 167</strain>
    </source>
</reference>